<dbReference type="SMART" id="SM00491">
    <property type="entry name" value="HELICc2"/>
    <property type="match status" value="1"/>
</dbReference>
<keyword evidence="6 15" id="KW-0347">Helicase</keyword>
<dbReference type="Pfam" id="PF13307">
    <property type="entry name" value="Helicase_C_2"/>
    <property type="match status" value="1"/>
</dbReference>
<dbReference type="PROSITE" id="PS51193">
    <property type="entry name" value="HELICASE_ATP_BIND_2"/>
    <property type="match status" value="1"/>
</dbReference>
<dbReference type="PANTHER" id="PTHR11472">
    <property type="entry name" value="DNA REPAIR DEAD HELICASE RAD3/XP-D SUBFAMILY MEMBER"/>
    <property type="match status" value="1"/>
</dbReference>
<comment type="similarity">
    <text evidence="13">Belongs to the helicase family. DinG subfamily.</text>
</comment>
<evidence type="ECO:0000256" key="5">
    <source>
        <dbReference type="ARBA" id="ARBA00022801"/>
    </source>
</evidence>
<dbReference type="GO" id="GO:0051539">
    <property type="term" value="F:4 iron, 4 sulfur cluster binding"/>
    <property type="evidence" value="ECO:0007669"/>
    <property type="project" value="UniProtKB-KW"/>
</dbReference>
<evidence type="ECO:0000256" key="6">
    <source>
        <dbReference type="ARBA" id="ARBA00022806"/>
    </source>
</evidence>
<organism evidence="15 16">
    <name type="scientific">Fictibacillus phosphorivorans</name>
    <dbReference type="NCBI Taxonomy" id="1221500"/>
    <lineage>
        <taxon>Bacteria</taxon>
        <taxon>Bacillati</taxon>
        <taxon>Bacillota</taxon>
        <taxon>Bacilli</taxon>
        <taxon>Bacillales</taxon>
        <taxon>Fictibacillaceae</taxon>
        <taxon>Fictibacillus</taxon>
    </lineage>
</organism>
<evidence type="ECO:0000313" key="15">
    <source>
        <dbReference type="EMBL" id="KZE68845.1"/>
    </source>
</evidence>
<dbReference type="SMART" id="SM00488">
    <property type="entry name" value="DEXDc2"/>
    <property type="match status" value="1"/>
</dbReference>
<evidence type="ECO:0000313" key="16">
    <source>
        <dbReference type="Proteomes" id="UP000076567"/>
    </source>
</evidence>
<evidence type="ECO:0000256" key="12">
    <source>
        <dbReference type="ARBA" id="ARBA00023235"/>
    </source>
</evidence>
<keyword evidence="7" id="KW-0067">ATP-binding</keyword>
<feature type="domain" description="Helicase ATP-binding" evidence="14">
    <location>
        <begin position="181"/>
        <end position="438"/>
    </location>
</feature>
<accession>A0A165P3D1</accession>
<evidence type="ECO:0000256" key="13">
    <source>
        <dbReference type="ARBA" id="ARBA00038058"/>
    </source>
</evidence>
<sequence length="760" mass="87420">MSYSVKLSVRSLVEYVFRSGSIETGFKSTSSLIEGTKAHQTIQKTYEEADAAEVFLQTNYLYESLEYMIEGRCDGLLLRDESITIDEIKSTARNLSEIMRDSYPVHWAQAKVYAYMYMEKEDKDKVTVQLTYVQVNSGEQKRFQEDVTFRELEDFMLQLVKSYAPYAKLKLQNMQKRNDSIRELAFPFSAYRNGQRNFAGAVYKTIADKKTLFANAPTGTGKTISTLFPAVKAIGEEKAEKIFYLTAKTLNRKNAEEALVLMREKGLFLQCTTITAKDKVCFKEETRCEAAYCEFADGYYDRINGAVLDILENETVMDRSVISDYAQKHKVCPFEFSIDLAYAADAVICDYNYVFDPRVSFKRLFEEQKKRTVLLMDEAHNLVDRARGMYSADIIKSSFLQLSRDFKGEHDGVWRTAKAVNDELLKLKKEHEEKEVAVADLPEVLVEYLEAFTVQAEQVLASGINDERLLETFFEALQWVKISQFYDDRFVTFISVFKSEVSVRLFCMDPSKLLFQTGKKYGSRVFFSATLSPLSYFREMLGGEDEDYVIRMPSPYERDQLDVFVQPLSTRYRDREQSIEPIAEMLIDLSNKRPGNYLVFFPSYRYMTDVYEQLLEKDPIFNLIVQQPAMTEEERETFLAYFDSVGEKSLVGFAVMGGIFSEGIDLKGDKLTGAVIVGVGLPQVGLERDTMKNYFQSAGKNGYDFAYVYPGMNKVLQAGGRVIRSEEDRGTLVLVDDRFLTRKYVEMLPEEWRDFVVLGR</sequence>
<dbReference type="AlphaFoldDB" id="A0A165P3D1"/>
<keyword evidence="5" id="KW-0378">Hydrolase</keyword>
<dbReference type="GO" id="GO:0005524">
    <property type="term" value="F:ATP binding"/>
    <property type="evidence" value="ECO:0007669"/>
    <property type="project" value="UniProtKB-KW"/>
</dbReference>
<dbReference type="InterPro" id="IPR014013">
    <property type="entry name" value="Helic_SF1/SF2_ATP-bd_DinG/Rad3"/>
</dbReference>
<evidence type="ECO:0000256" key="4">
    <source>
        <dbReference type="ARBA" id="ARBA00022763"/>
    </source>
</evidence>
<comment type="caution">
    <text evidence="15">The sequence shown here is derived from an EMBL/GenBank/DDBJ whole genome shotgun (WGS) entry which is preliminary data.</text>
</comment>
<proteinExistence type="inferred from homology"/>
<dbReference type="GO" id="GO:0003678">
    <property type="term" value="F:DNA helicase activity"/>
    <property type="evidence" value="ECO:0007669"/>
    <property type="project" value="InterPro"/>
</dbReference>
<keyword evidence="16" id="KW-1185">Reference proteome</keyword>
<dbReference type="InterPro" id="IPR010614">
    <property type="entry name" value="RAD3-like_helicase_DEAD"/>
</dbReference>
<dbReference type="Pfam" id="PF06733">
    <property type="entry name" value="DEAD_2"/>
    <property type="match status" value="1"/>
</dbReference>
<protein>
    <submittedName>
        <fullName evidence="15">ATP-dependent helicase</fullName>
    </submittedName>
</protein>
<keyword evidence="10" id="KW-0238">DNA-binding</keyword>
<keyword evidence="12" id="KW-0413">Isomerase</keyword>
<dbReference type="InterPro" id="IPR006554">
    <property type="entry name" value="Helicase-like_DEXD_c2"/>
</dbReference>
<dbReference type="InterPro" id="IPR027417">
    <property type="entry name" value="P-loop_NTPase"/>
</dbReference>
<dbReference type="InterPro" id="IPR006555">
    <property type="entry name" value="ATP-dep_Helicase_C"/>
</dbReference>
<dbReference type="PANTHER" id="PTHR11472:SF34">
    <property type="entry name" value="REGULATOR OF TELOMERE ELONGATION HELICASE 1"/>
    <property type="match status" value="1"/>
</dbReference>
<reference evidence="16" key="1">
    <citation type="submission" date="2016-01" db="EMBL/GenBank/DDBJ databases">
        <title>Draft genome of Chromobacterium sp. F49.</title>
        <authorList>
            <person name="Hong K.W."/>
        </authorList>
    </citation>
    <scope>NUCLEOTIDE SEQUENCE [LARGE SCALE GENOMIC DNA]</scope>
    <source>
        <strain evidence="16">P7IIIA</strain>
    </source>
</reference>
<evidence type="ECO:0000256" key="9">
    <source>
        <dbReference type="ARBA" id="ARBA00023014"/>
    </source>
</evidence>
<dbReference type="GO" id="GO:0006281">
    <property type="term" value="P:DNA repair"/>
    <property type="evidence" value="ECO:0007669"/>
    <property type="project" value="UniProtKB-KW"/>
</dbReference>
<dbReference type="SUPFAM" id="SSF52540">
    <property type="entry name" value="P-loop containing nucleoside triphosphate hydrolases"/>
    <property type="match status" value="2"/>
</dbReference>
<dbReference type="Gene3D" id="3.90.320.10">
    <property type="match status" value="1"/>
</dbReference>
<dbReference type="GO" id="GO:0016818">
    <property type="term" value="F:hydrolase activity, acting on acid anhydrides, in phosphorus-containing anhydrides"/>
    <property type="evidence" value="ECO:0007669"/>
    <property type="project" value="InterPro"/>
</dbReference>
<keyword evidence="8" id="KW-0408">Iron</keyword>
<dbReference type="InterPro" id="IPR011604">
    <property type="entry name" value="PDDEXK-like_dom_sf"/>
</dbReference>
<gene>
    <name evidence="15" type="ORF">AWM68_00785</name>
</gene>
<evidence type="ECO:0000259" key="14">
    <source>
        <dbReference type="PROSITE" id="PS51193"/>
    </source>
</evidence>
<dbReference type="GO" id="GO:0003677">
    <property type="term" value="F:DNA binding"/>
    <property type="evidence" value="ECO:0007669"/>
    <property type="project" value="UniProtKB-KW"/>
</dbReference>
<evidence type="ECO:0000256" key="1">
    <source>
        <dbReference type="ARBA" id="ARBA00022485"/>
    </source>
</evidence>
<dbReference type="RefSeq" id="WP_066236154.1">
    <property type="nucleotide sequence ID" value="NZ_LRFC01000001.1"/>
</dbReference>
<dbReference type="InterPro" id="IPR042493">
    <property type="entry name" value="XPD_DNA_FeS"/>
</dbReference>
<keyword evidence="3" id="KW-0547">Nucleotide-binding</keyword>
<dbReference type="OrthoDB" id="9765586at2"/>
<dbReference type="Proteomes" id="UP000076567">
    <property type="component" value="Unassembled WGS sequence"/>
</dbReference>
<evidence type="ECO:0000256" key="7">
    <source>
        <dbReference type="ARBA" id="ARBA00022840"/>
    </source>
</evidence>
<keyword evidence="2" id="KW-0479">Metal-binding</keyword>
<dbReference type="Gene3D" id="1.10.30.20">
    <property type="entry name" value="Bacterial XPD DNA helicase, FeS cluster domain"/>
    <property type="match status" value="1"/>
</dbReference>
<dbReference type="Gene3D" id="1.10.275.40">
    <property type="match status" value="1"/>
</dbReference>
<evidence type="ECO:0000256" key="11">
    <source>
        <dbReference type="ARBA" id="ARBA00023204"/>
    </source>
</evidence>
<name>A0A165P3D1_9BACL</name>
<keyword evidence="11" id="KW-0234">DNA repair</keyword>
<dbReference type="GO" id="GO:0046872">
    <property type="term" value="F:metal ion binding"/>
    <property type="evidence" value="ECO:0007669"/>
    <property type="project" value="UniProtKB-KW"/>
</dbReference>
<evidence type="ECO:0000256" key="2">
    <source>
        <dbReference type="ARBA" id="ARBA00022723"/>
    </source>
</evidence>
<evidence type="ECO:0000256" key="3">
    <source>
        <dbReference type="ARBA" id="ARBA00022741"/>
    </source>
</evidence>
<evidence type="ECO:0000256" key="8">
    <source>
        <dbReference type="ARBA" id="ARBA00023004"/>
    </source>
</evidence>
<dbReference type="EMBL" id="LRFC01000001">
    <property type="protein sequence ID" value="KZE68845.1"/>
    <property type="molecule type" value="Genomic_DNA"/>
</dbReference>
<evidence type="ECO:0000256" key="10">
    <source>
        <dbReference type="ARBA" id="ARBA00023125"/>
    </source>
</evidence>
<keyword evidence="1" id="KW-0004">4Fe-4S</keyword>
<keyword evidence="9" id="KW-0411">Iron-sulfur</keyword>
<keyword evidence="4" id="KW-0227">DNA damage</keyword>
<dbReference type="Gene3D" id="3.40.50.300">
    <property type="entry name" value="P-loop containing nucleotide triphosphate hydrolases"/>
    <property type="match status" value="2"/>
</dbReference>
<dbReference type="InterPro" id="IPR045028">
    <property type="entry name" value="DinG/Rad3-like"/>
</dbReference>